<protein>
    <recommendedName>
        <fullName evidence="4">Alpha-L-rhamnosidase six-hairpin glycosidase domain-containing protein</fullName>
    </recommendedName>
</protein>
<dbReference type="AlphaFoldDB" id="A0A2S2DW45"/>
<dbReference type="SUPFAM" id="SSF48208">
    <property type="entry name" value="Six-hairpin glycosidases"/>
    <property type="match status" value="1"/>
</dbReference>
<dbReference type="KEGG" id="psez:HME7025_01792"/>
<keyword evidence="1" id="KW-0732">Signal</keyword>
<organism evidence="2 3">
    <name type="scientific">Aquirufa nivalisilvae</name>
    <dbReference type="NCBI Taxonomy" id="2516557"/>
    <lineage>
        <taxon>Bacteria</taxon>
        <taxon>Pseudomonadati</taxon>
        <taxon>Bacteroidota</taxon>
        <taxon>Cytophagia</taxon>
        <taxon>Cytophagales</taxon>
        <taxon>Flectobacillaceae</taxon>
        <taxon>Aquirufa</taxon>
    </lineage>
</organism>
<dbReference type="Proteomes" id="UP000245468">
    <property type="component" value="Chromosome"/>
</dbReference>
<dbReference type="EMBL" id="CP029346">
    <property type="protein sequence ID" value="AWL09644.1"/>
    <property type="molecule type" value="Genomic_DNA"/>
</dbReference>
<keyword evidence="3" id="KW-1185">Reference proteome</keyword>
<evidence type="ECO:0000313" key="2">
    <source>
        <dbReference type="EMBL" id="AWL09644.1"/>
    </source>
</evidence>
<dbReference type="Gene3D" id="1.50.10.10">
    <property type="match status" value="1"/>
</dbReference>
<dbReference type="RefSeq" id="WP_109323316.1">
    <property type="nucleotide sequence ID" value="NZ_CP029346.1"/>
</dbReference>
<sequence>MRLLLLLIFFPFIQINAQALISKADFQYLKELTNAVIDSSRILANQRISSDFGPNQTGGTLIRPGARTSYPAFWIRDYAMSIGTNMISLEEQKHMLLLTATTQNDETKKTKYSSVIPKGAIADHIRIDDAKPIYFPGTYSAENQGETRWGFQPPLDDMFYFIQMAYEYVKQSKDVSILDQSIRGISLFQRLMLAFNAVPINPTNQLVQVEESNRGVDFGFRDAIHITGDLCFTSLLRYQALLQLAELYQMRGNSLEYHRMKLSARNLKQQIVRVFQDSRGMLKASTGKSAQADVWSTVWAVYLGVLVGEDAKKASRTLSQAYSKNGLAYRGAVRHVLKSDDFSENSAWEGSLVKKDTYQNGAFWSTATGWVAYTLSLTQMSLAKQLIGEFILDLKEGDFRKGKDFGAPWECFTSTSQQNPVYMTSVSVPYQVLQKMNSK</sequence>
<dbReference type="InterPro" id="IPR008928">
    <property type="entry name" value="6-hairpin_glycosidase_sf"/>
</dbReference>
<reference evidence="3" key="1">
    <citation type="submission" date="2018-05" db="EMBL/GenBank/DDBJ databases">
        <title>Pseudarcicella sp. HME7025 Genome sequencing and assembly.</title>
        <authorList>
            <person name="Kim H."/>
            <person name="Kang H."/>
            <person name="Joh K."/>
        </authorList>
    </citation>
    <scope>NUCLEOTIDE SEQUENCE [LARGE SCALE GENOMIC DNA]</scope>
    <source>
        <strain evidence="3">HME7025</strain>
    </source>
</reference>
<evidence type="ECO:0008006" key="4">
    <source>
        <dbReference type="Google" id="ProtNLM"/>
    </source>
</evidence>
<evidence type="ECO:0000313" key="3">
    <source>
        <dbReference type="Proteomes" id="UP000245468"/>
    </source>
</evidence>
<accession>A0A2S2DW45</accession>
<dbReference type="OrthoDB" id="1398488at2"/>
<gene>
    <name evidence="2" type="ORF">HME7025_01792</name>
</gene>
<dbReference type="InterPro" id="IPR012341">
    <property type="entry name" value="6hp_glycosidase-like_sf"/>
</dbReference>
<name>A0A2S2DW45_9BACT</name>
<dbReference type="GO" id="GO:0005975">
    <property type="term" value="P:carbohydrate metabolic process"/>
    <property type="evidence" value="ECO:0007669"/>
    <property type="project" value="InterPro"/>
</dbReference>
<proteinExistence type="predicted"/>
<feature type="signal peptide" evidence="1">
    <location>
        <begin position="1"/>
        <end position="19"/>
    </location>
</feature>
<feature type="chain" id="PRO_5015397396" description="Alpha-L-rhamnosidase six-hairpin glycosidase domain-containing protein" evidence="1">
    <location>
        <begin position="20"/>
        <end position="439"/>
    </location>
</feature>
<evidence type="ECO:0000256" key="1">
    <source>
        <dbReference type="SAM" id="SignalP"/>
    </source>
</evidence>